<keyword evidence="2" id="KW-1185">Reference proteome</keyword>
<dbReference type="Proteomes" id="UP000708208">
    <property type="component" value="Unassembled WGS sequence"/>
</dbReference>
<accession>A0A8J2PFF0</accession>
<name>A0A8J2PFF0_9HEXA</name>
<reference evidence="1" key="1">
    <citation type="submission" date="2021-06" db="EMBL/GenBank/DDBJ databases">
        <authorList>
            <person name="Hodson N. C."/>
            <person name="Mongue J. A."/>
            <person name="Jaron S. K."/>
        </authorList>
    </citation>
    <scope>NUCLEOTIDE SEQUENCE</scope>
</reference>
<protein>
    <submittedName>
        <fullName evidence="1">Uncharacterized protein</fullName>
    </submittedName>
</protein>
<evidence type="ECO:0000313" key="2">
    <source>
        <dbReference type="Proteomes" id="UP000708208"/>
    </source>
</evidence>
<dbReference type="AlphaFoldDB" id="A0A8J2PFF0"/>
<sequence length="68" mass="7311">MQSAILHQVTRAGIGVGKAPGLKHSHPKKKFHTVGTCSVRFIAHIFYIFILPITSSSGSHAPHPRAPS</sequence>
<organism evidence="1 2">
    <name type="scientific">Allacma fusca</name>
    <dbReference type="NCBI Taxonomy" id="39272"/>
    <lineage>
        <taxon>Eukaryota</taxon>
        <taxon>Metazoa</taxon>
        <taxon>Ecdysozoa</taxon>
        <taxon>Arthropoda</taxon>
        <taxon>Hexapoda</taxon>
        <taxon>Collembola</taxon>
        <taxon>Symphypleona</taxon>
        <taxon>Sminthuridae</taxon>
        <taxon>Allacma</taxon>
    </lineage>
</organism>
<proteinExistence type="predicted"/>
<comment type="caution">
    <text evidence="1">The sequence shown here is derived from an EMBL/GenBank/DDBJ whole genome shotgun (WGS) entry which is preliminary data.</text>
</comment>
<gene>
    <name evidence="1" type="ORF">AFUS01_LOCUS37460</name>
</gene>
<evidence type="ECO:0000313" key="1">
    <source>
        <dbReference type="EMBL" id="CAG7827472.1"/>
    </source>
</evidence>
<dbReference type="EMBL" id="CAJVCH010543695">
    <property type="protein sequence ID" value="CAG7827472.1"/>
    <property type="molecule type" value="Genomic_DNA"/>
</dbReference>